<evidence type="ECO:0000313" key="1">
    <source>
        <dbReference type="EMBL" id="MDX6806612.1"/>
    </source>
</evidence>
<proteinExistence type="predicted"/>
<comment type="caution">
    <text evidence="1">The sequence shown here is derived from an EMBL/GenBank/DDBJ whole genome shotgun (WGS) entry which is preliminary data.</text>
</comment>
<protein>
    <submittedName>
        <fullName evidence="1">Uncharacterized protein</fullName>
    </submittedName>
</protein>
<dbReference type="RefSeq" id="WP_319844740.1">
    <property type="nucleotide sequence ID" value="NZ_JAXAFJ010000006.1"/>
</dbReference>
<keyword evidence="2" id="KW-1185">Reference proteome</keyword>
<dbReference type="Proteomes" id="UP001274321">
    <property type="component" value="Unassembled WGS sequence"/>
</dbReference>
<gene>
    <name evidence="1" type="ORF">SCD90_11095</name>
</gene>
<organism evidence="1 2">
    <name type="scientific">Terrihabitans rhizophilus</name>
    <dbReference type="NCBI Taxonomy" id="3092662"/>
    <lineage>
        <taxon>Bacteria</taxon>
        <taxon>Pseudomonadati</taxon>
        <taxon>Pseudomonadota</taxon>
        <taxon>Alphaproteobacteria</taxon>
        <taxon>Hyphomicrobiales</taxon>
        <taxon>Terrihabitans</taxon>
    </lineage>
</organism>
<evidence type="ECO:0000313" key="2">
    <source>
        <dbReference type="Proteomes" id="UP001274321"/>
    </source>
</evidence>
<dbReference type="EMBL" id="JAXAFJ010000006">
    <property type="protein sequence ID" value="MDX6806612.1"/>
    <property type="molecule type" value="Genomic_DNA"/>
</dbReference>
<sequence>MALYLASISAIIRHAAISERVPGGQEAIWPIANGTYRTDGDLVAVSFQNPLDVQQFVVGLIGRGLRGTDQKRTPDYVVVDLFQGPTSVCPWLDLTENGAELALMPSLRKPKRPKSVTQEVLEVRDVLWRHWNPLNVSPEITDETEYDDYIPGLIALKRHFGIRALDLQRYLIWMQSNWINQEADSARAYRTDSALLN</sequence>
<name>A0ABU4RP59_9HYPH</name>
<accession>A0ABU4RP59</accession>
<reference evidence="1 2" key="1">
    <citation type="submission" date="2023-11" db="EMBL/GenBank/DDBJ databases">
        <authorList>
            <person name="Bao R."/>
        </authorList>
    </citation>
    <scope>NUCLEOTIDE SEQUENCE [LARGE SCALE GENOMIC DNA]</scope>
    <source>
        <strain evidence="1 2">PJ23</strain>
    </source>
</reference>